<keyword evidence="3" id="KW-0238">DNA-binding</keyword>
<dbReference type="SMART" id="SM00380">
    <property type="entry name" value="AP2"/>
    <property type="match status" value="1"/>
</dbReference>
<evidence type="ECO:0000256" key="4">
    <source>
        <dbReference type="ARBA" id="ARBA00023163"/>
    </source>
</evidence>
<evidence type="ECO:0000313" key="8">
    <source>
        <dbReference type="EMBL" id="WIA09378.1"/>
    </source>
</evidence>
<feature type="domain" description="AP2/ERF" evidence="7">
    <location>
        <begin position="41"/>
        <end position="97"/>
    </location>
</feature>
<dbReference type="PROSITE" id="PS51032">
    <property type="entry name" value="AP2_ERF"/>
    <property type="match status" value="1"/>
</dbReference>
<keyword evidence="4" id="KW-0804">Transcription</keyword>
<dbReference type="PANTHER" id="PTHR32467">
    <property type="entry name" value="AP2-LIKE ETHYLENE-RESPONSIVE TRANSCRIPTION FACTOR"/>
    <property type="match status" value="1"/>
</dbReference>
<dbReference type="InterPro" id="IPR001471">
    <property type="entry name" value="AP2/ERF_dom"/>
</dbReference>
<dbReference type="EMBL" id="CP126208">
    <property type="protein sequence ID" value="WIA09378.1"/>
    <property type="molecule type" value="Genomic_DNA"/>
</dbReference>
<proteinExistence type="predicted"/>
<evidence type="ECO:0000256" key="6">
    <source>
        <dbReference type="SAM" id="MobiDB-lite"/>
    </source>
</evidence>
<name>A0ABY8TPH8_TETOB</name>
<feature type="region of interest" description="Disordered" evidence="6">
    <location>
        <begin position="1"/>
        <end position="41"/>
    </location>
</feature>
<evidence type="ECO:0000313" key="9">
    <source>
        <dbReference type="Proteomes" id="UP001244341"/>
    </source>
</evidence>
<reference evidence="8 9" key="1">
    <citation type="submission" date="2023-05" db="EMBL/GenBank/DDBJ databases">
        <title>A 100% complete, gapless, phased diploid assembly of the Scenedesmus obliquus UTEX 3031 genome.</title>
        <authorList>
            <person name="Biondi T.C."/>
            <person name="Hanschen E.R."/>
            <person name="Kwon T."/>
            <person name="Eng W."/>
            <person name="Kruse C.P.S."/>
            <person name="Koehler S.I."/>
            <person name="Kunde Y."/>
            <person name="Gleasner C.D."/>
            <person name="You Mak K.T."/>
            <person name="Polle J."/>
            <person name="Hovde B.T."/>
            <person name="Starkenburg S.R."/>
        </authorList>
    </citation>
    <scope>NUCLEOTIDE SEQUENCE [LARGE SCALE GENOMIC DNA]</scope>
    <source>
        <strain evidence="8 9">DOE0152z</strain>
    </source>
</reference>
<evidence type="ECO:0000256" key="5">
    <source>
        <dbReference type="ARBA" id="ARBA00023242"/>
    </source>
</evidence>
<dbReference type="InterPro" id="IPR016177">
    <property type="entry name" value="DNA-bd_dom_sf"/>
</dbReference>
<dbReference type="SUPFAM" id="SSF54171">
    <property type="entry name" value="DNA-binding domain"/>
    <property type="match status" value="1"/>
</dbReference>
<organism evidence="8 9">
    <name type="scientific">Tetradesmus obliquus</name>
    <name type="common">Green alga</name>
    <name type="synonym">Acutodesmus obliquus</name>
    <dbReference type="NCBI Taxonomy" id="3088"/>
    <lineage>
        <taxon>Eukaryota</taxon>
        <taxon>Viridiplantae</taxon>
        <taxon>Chlorophyta</taxon>
        <taxon>core chlorophytes</taxon>
        <taxon>Chlorophyceae</taxon>
        <taxon>CS clade</taxon>
        <taxon>Sphaeropleales</taxon>
        <taxon>Scenedesmaceae</taxon>
        <taxon>Tetradesmus</taxon>
    </lineage>
</organism>
<gene>
    <name evidence="8" type="ORF">OEZ85_008784</name>
</gene>
<dbReference type="PANTHER" id="PTHR32467:SF90">
    <property type="entry name" value="AP2-LIKE ETHYLENE-RESPONSIVE TRANSCRIPTION FACTOR AIL1"/>
    <property type="match status" value="1"/>
</dbReference>
<evidence type="ECO:0000259" key="7">
    <source>
        <dbReference type="PROSITE" id="PS51032"/>
    </source>
</evidence>
<comment type="subcellular location">
    <subcellularLocation>
        <location evidence="1">Nucleus</location>
    </subcellularLocation>
</comment>
<dbReference type="CDD" id="cd00018">
    <property type="entry name" value="AP2"/>
    <property type="match status" value="1"/>
</dbReference>
<keyword evidence="9" id="KW-1185">Reference proteome</keyword>
<protein>
    <recommendedName>
        <fullName evidence="7">AP2/ERF domain-containing protein</fullName>
    </recommendedName>
</protein>
<dbReference type="Proteomes" id="UP001244341">
    <property type="component" value="Chromosome 1b"/>
</dbReference>
<evidence type="ECO:0000256" key="2">
    <source>
        <dbReference type="ARBA" id="ARBA00023015"/>
    </source>
</evidence>
<keyword evidence="5" id="KW-0539">Nucleus</keyword>
<feature type="compositionally biased region" description="Low complexity" evidence="6">
    <location>
        <begin position="17"/>
        <end position="33"/>
    </location>
</feature>
<evidence type="ECO:0000256" key="1">
    <source>
        <dbReference type="ARBA" id="ARBA00004123"/>
    </source>
</evidence>
<accession>A0ABY8TPH8</accession>
<dbReference type="Gene3D" id="3.30.730.10">
    <property type="entry name" value="AP2/ERF domain"/>
    <property type="match status" value="1"/>
</dbReference>
<keyword evidence="2" id="KW-0805">Transcription regulation</keyword>
<sequence length="139" mass="15129">MHTVHAARTAQVADTGQQQQARPAAAVANARPAGKAGRSSKYKGVCWNKRNQRWQAAINTQGRCMYLGSFEDEAAAARVYDVSALLVRGQKARLNFPDAAYYDRQGSLLIDDKLKQAIEKNMQVAASSHLPHCLMAATG</sequence>
<evidence type="ECO:0000256" key="3">
    <source>
        <dbReference type="ARBA" id="ARBA00023125"/>
    </source>
</evidence>
<dbReference type="InterPro" id="IPR036955">
    <property type="entry name" value="AP2/ERF_dom_sf"/>
</dbReference>